<protein>
    <submittedName>
        <fullName evidence="1">Uncharacterized protein</fullName>
    </submittedName>
</protein>
<dbReference type="EMBL" id="HBDZ01015134">
    <property type="protein sequence ID" value="CAD8250118.1"/>
    <property type="molecule type" value="Transcribed_RNA"/>
</dbReference>
<accession>A0A7R9Y8R5</accession>
<proteinExistence type="predicted"/>
<sequence length="140" mass="15736">MAAAPAPRMAVLTRLRLRSAWWLPRFMYHTIRSERQARAAGGNLRVDLRARPGLAFETLTVWQSEGVMRAYVRATPHVQAMKILSAMCSEAATVRIKLAEDESPEDIDWDRAEDELVERGKLHRVDVPSADQAAGRIVVT</sequence>
<organism evidence="1">
    <name type="scientific">Prasinoderma coloniale</name>
    <dbReference type="NCBI Taxonomy" id="156133"/>
    <lineage>
        <taxon>Eukaryota</taxon>
        <taxon>Viridiplantae</taxon>
        <taxon>Prasinodermophyta</taxon>
        <taxon>Prasinodermophyceae</taxon>
        <taxon>Prasinodermales</taxon>
        <taxon>Prasinodermaceae</taxon>
        <taxon>Prasinoderma</taxon>
    </lineage>
</organism>
<dbReference type="AlphaFoldDB" id="A0A7R9Y8R5"/>
<dbReference type="SUPFAM" id="SSF54909">
    <property type="entry name" value="Dimeric alpha+beta barrel"/>
    <property type="match status" value="1"/>
</dbReference>
<name>A0A7R9Y8R5_9VIRI</name>
<evidence type="ECO:0000313" key="1">
    <source>
        <dbReference type="EMBL" id="CAD8250118.1"/>
    </source>
</evidence>
<gene>
    <name evidence="1" type="ORF">PCOL08062_LOCUS11650</name>
</gene>
<dbReference type="InterPro" id="IPR011008">
    <property type="entry name" value="Dimeric_a/b-barrel"/>
</dbReference>
<reference evidence="1" key="1">
    <citation type="submission" date="2021-01" db="EMBL/GenBank/DDBJ databases">
        <authorList>
            <person name="Corre E."/>
            <person name="Pelletier E."/>
            <person name="Niang G."/>
            <person name="Scheremetjew M."/>
            <person name="Finn R."/>
            <person name="Kale V."/>
            <person name="Holt S."/>
            <person name="Cochrane G."/>
            <person name="Meng A."/>
            <person name="Brown T."/>
            <person name="Cohen L."/>
        </authorList>
    </citation>
    <scope>NUCLEOTIDE SEQUENCE</scope>
    <source>
        <strain evidence="1">CCMP1413</strain>
    </source>
</reference>